<organism evidence="1 2">
    <name type="scientific">Choristoneura fumiferana</name>
    <name type="common">Spruce budworm moth</name>
    <name type="synonym">Archips fumiferana</name>
    <dbReference type="NCBI Taxonomy" id="7141"/>
    <lineage>
        <taxon>Eukaryota</taxon>
        <taxon>Metazoa</taxon>
        <taxon>Ecdysozoa</taxon>
        <taxon>Arthropoda</taxon>
        <taxon>Hexapoda</taxon>
        <taxon>Insecta</taxon>
        <taxon>Pterygota</taxon>
        <taxon>Neoptera</taxon>
        <taxon>Endopterygota</taxon>
        <taxon>Lepidoptera</taxon>
        <taxon>Glossata</taxon>
        <taxon>Ditrysia</taxon>
        <taxon>Tortricoidea</taxon>
        <taxon>Tortricidae</taxon>
        <taxon>Tortricinae</taxon>
        <taxon>Choristoneura</taxon>
    </lineage>
</organism>
<dbReference type="Proteomes" id="UP001064048">
    <property type="component" value="Chromosome 17"/>
</dbReference>
<gene>
    <name evidence="1" type="ORF">MSG28_010162</name>
</gene>
<keyword evidence="2" id="KW-1185">Reference proteome</keyword>
<name>A0ACC0KJY4_CHOFU</name>
<comment type="caution">
    <text evidence="1">The sequence shown here is derived from an EMBL/GenBank/DDBJ whole genome shotgun (WGS) entry which is preliminary data.</text>
</comment>
<reference evidence="1 2" key="1">
    <citation type="journal article" date="2022" name="Genome Biol. Evol.">
        <title>The Spruce Budworm Genome: Reconstructing the Evolutionary History of Antifreeze Proteins.</title>
        <authorList>
            <person name="Beliveau C."/>
            <person name="Gagne P."/>
            <person name="Picq S."/>
            <person name="Vernygora O."/>
            <person name="Keeling C.I."/>
            <person name="Pinkney K."/>
            <person name="Doucet D."/>
            <person name="Wen F."/>
            <person name="Johnston J.S."/>
            <person name="Maaroufi H."/>
            <person name="Boyle B."/>
            <person name="Laroche J."/>
            <person name="Dewar K."/>
            <person name="Juretic N."/>
            <person name="Blackburn G."/>
            <person name="Nisole A."/>
            <person name="Brunet B."/>
            <person name="Brandao M."/>
            <person name="Lumley L."/>
            <person name="Duan J."/>
            <person name="Quan G."/>
            <person name="Lucarotti C.J."/>
            <person name="Roe A.D."/>
            <person name="Sperling F.A.H."/>
            <person name="Levesque R.C."/>
            <person name="Cusson M."/>
        </authorList>
    </citation>
    <scope>NUCLEOTIDE SEQUENCE [LARGE SCALE GENOMIC DNA]</scope>
    <source>
        <strain evidence="1">Glfc:IPQL:Cfum</strain>
    </source>
</reference>
<evidence type="ECO:0000313" key="1">
    <source>
        <dbReference type="EMBL" id="KAI8436674.1"/>
    </source>
</evidence>
<dbReference type="EMBL" id="CM046117">
    <property type="protein sequence ID" value="KAI8436674.1"/>
    <property type="molecule type" value="Genomic_DNA"/>
</dbReference>
<accession>A0ACC0KJY4</accession>
<proteinExistence type="predicted"/>
<evidence type="ECO:0000313" key="2">
    <source>
        <dbReference type="Proteomes" id="UP001064048"/>
    </source>
</evidence>
<sequence>MSDFGGPGPSSGGTGRRAKGSRGRGRGSGRHPGGLGGPGDSGYNRSFAGPRAASQPPRSRGSQHHQRHTSNPGPGLLGAYVPPSAIHGHQTSQKDARRDSKKKTNKERPMGFRMLEQMSQSNSVDIIERISQQKKSFTLLLETPVEKEKQDVFALVLQIITNLSKTSFEESMKVLLLEICNSKFIDHLQLYLTQLPYCKSDLDKSFNGYYWKKQTEFWGNFMSFSELIINVSPSTAVRKCGSLIEATSKICLEGLKAKHGFELPEEYVERMTRIRDSLTTYENEPKAKKRRIDCTANEMGEPPESFRELSILPTPEELIADRPFLRPNVVKGAYVDKEHYLDVQFRLLREDCFGPLREGIHQFIKEPNKKKYDHIRVYRNVKFLEPFVSNQKIGSLVLLDENTMKRFKNIEWAHSKRFLFGSLVLFTNDNCKSFLIGTILDRDEKYLSKRQLAVSLVDTGTELKIYNDDSYTMIECEVYFEPYYHVLKALQDPNFPEHLAMSSYIIDVQKMPEKPAYLSPDTVFSVLTEENMTCDVTVLEEETWPSETTLGLNSTQYEAYKLALTHEFAVIQGPPGTGKTFLGVKIAQTLLRNLNIRILVICYTNHALDQFLEALLPVTKSMVRIGGRSRNEALQKFNINEIRRQNDIWFSNFHDKRINLKMEMGELKRAQARLDELMYASVLSCKSIVEHVEECKIIENFYRGSGIEDPLYHWLFEDMDNIEFEPLVEANHILEYDASSGINENRDVDDDNRNDVIFDDLDVHDHEVHMRDFPLVETSFTISDAKENVKKLFKMLEQLQTKGPAHKNKCDLRGEICHIFSQMKRLKDMMAYRTRAPKINLRYVQDITNVPLIERWSLYFKWTEVVLLDFKKIIKMQEKKVKSAAEAYDEARMIVDLAVLKKAEVVGMTTSGAARLRKLMAEIETPIGPQHSVLRAITPTPLLDRNLDTNFSYAYTSRTTGAGRERDRPLYMAENGRHHTDGGRGSGTAREGSCAGAAPLASRHNRKQPLVEGSRVRLYIEVLIPKMFFSPPVADPTRSLCEYNEPRGLRVGNDPTRIRPLLVVEEAAEVLEAHIVTSLTKHCQHLILIGMPRSIALRALSLACLRAVTLAACNEISYNFAGRWPAMRPSFVSTRTLRHGLRQQHPQPPRQQPHNRATSLCVPPA</sequence>
<protein>
    <submittedName>
        <fullName evidence="1">Uncharacterized protein</fullName>
    </submittedName>
</protein>